<dbReference type="Gene3D" id="3.40.50.300">
    <property type="entry name" value="P-loop containing nucleotide triphosphate hydrolases"/>
    <property type="match status" value="1"/>
</dbReference>
<dbReference type="SUPFAM" id="SSF52540">
    <property type="entry name" value="P-loop containing nucleoside triphosphate hydrolases"/>
    <property type="match status" value="1"/>
</dbReference>
<dbReference type="KEGG" id="dpx:DAPPUDRAFT_98906"/>
<dbReference type="SMART" id="SM00173">
    <property type="entry name" value="RAS"/>
    <property type="match status" value="1"/>
</dbReference>
<dbReference type="EMBL" id="GL732532">
    <property type="protein sequence ID" value="EFX85351.1"/>
    <property type="molecule type" value="Genomic_DNA"/>
</dbReference>
<dbReference type="GO" id="GO:0005525">
    <property type="term" value="F:GTP binding"/>
    <property type="evidence" value="ECO:0007669"/>
    <property type="project" value="InterPro"/>
</dbReference>
<accession>E9G4S4</accession>
<evidence type="ECO:0000256" key="1">
    <source>
        <dbReference type="SAM" id="MobiDB-lite"/>
    </source>
</evidence>
<dbReference type="STRING" id="6669.E9G4S4"/>
<dbReference type="PANTHER" id="PTHR46350:SF2">
    <property type="entry name" value="RAS LIKE FAMILY 10 MEMBER B"/>
    <property type="match status" value="1"/>
</dbReference>
<feature type="compositionally biased region" description="Gly residues" evidence="1">
    <location>
        <begin position="227"/>
        <end position="238"/>
    </location>
</feature>
<evidence type="ECO:0000313" key="4">
    <source>
        <dbReference type="Proteomes" id="UP000000305"/>
    </source>
</evidence>
<evidence type="ECO:0000259" key="2">
    <source>
        <dbReference type="Pfam" id="PF01926"/>
    </source>
</evidence>
<feature type="region of interest" description="Disordered" evidence="1">
    <location>
        <begin position="336"/>
        <end position="372"/>
    </location>
</feature>
<keyword evidence="4" id="KW-1185">Reference proteome</keyword>
<dbReference type="InParanoid" id="E9G4S4"/>
<dbReference type="eggNOG" id="KOG0395">
    <property type="taxonomic scope" value="Eukaryota"/>
</dbReference>
<organism evidence="3 4">
    <name type="scientific">Daphnia pulex</name>
    <name type="common">Water flea</name>
    <dbReference type="NCBI Taxonomy" id="6669"/>
    <lineage>
        <taxon>Eukaryota</taxon>
        <taxon>Metazoa</taxon>
        <taxon>Ecdysozoa</taxon>
        <taxon>Arthropoda</taxon>
        <taxon>Crustacea</taxon>
        <taxon>Branchiopoda</taxon>
        <taxon>Diplostraca</taxon>
        <taxon>Cladocera</taxon>
        <taxon>Anomopoda</taxon>
        <taxon>Daphniidae</taxon>
        <taxon>Daphnia</taxon>
    </lineage>
</organism>
<proteinExistence type="predicted"/>
<protein>
    <recommendedName>
        <fullName evidence="2">G domain-containing protein</fullName>
    </recommendedName>
</protein>
<dbReference type="PRINTS" id="PR00449">
    <property type="entry name" value="RASTRNSFRMNG"/>
</dbReference>
<name>E9G4S4_DAPPU</name>
<dbReference type="PhylomeDB" id="E9G4S4"/>
<evidence type="ECO:0000313" key="3">
    <source>
        <dbReference type="EMBL" id="EFX85351.1"/>
    </source>
</evidence>
<dbReference type="InterPro" id="IPR052661">
    <property type="entry name" value="Ras-like_GTPase_Reg"/>
</dbReference>
<dbReference type="HOGENOM" id="CLU_744448_0_0_1"/>
<dbReference type="Proteomes" id="UP000000305">
    <property type="component" value="Unassembled WGS sequence"/>
</dbReference>
<sequence>MAGGGDAGGENVGSTTKRLTIAFIGAKSVGKTSIIRQFVSNQFSDVVGSTVHPHRYATSLVLSNNRIIEIHISDFPAIETFPEDSLQEWNLHCSAASPKQQNPRKPPQSFCRLRQASAYVLVFDSSRPAPTFQYIRQIRDQILSHGGKDVYKKPMVVAANKQDLIHMARGPSSVAGGTTTTTGTSSWSNRGPLMGKGGRRGNNKYIHHQHHPSSGANGSHNNSNGLGNSGGNGGGKNGHNGTNGTSSEWSCTVRKQWRCLYVECSAKFNWQVVHLFQQVVNAIESCSMDGHRHQSGGDPSRHQLPHSIAQLVHLGQLAHLGGFINVPGAPPVVMPLPPPPRPLATSPETRRRTTTTTTNGGRSTRRLQCPVC</sequence>
<dbReference type="Pfam" id="PF01926">
    <property type="entry name" value="MMR_HSR1"/>
    <property type="match status" value="1"/>
</dbReference>
<feature type="region of interest" description="Disordered" evidence="1">
    <location>
        <begin position="169"/>
        <end position="248"/>
    </location>
</feature>
<feature type="compositionally biased region" description="Basic residues" evidence="1">
    <location>
        <begin position="197"/>
        <end position="211"/>
    </location>
</feature>
<dbReference type="OMA" id="KQWKCNY"/>
<dbReference type="PANTHER" id="PTHR46350">
    <property type="entry name" value="RAS LIKE FAMILY 10 MEMBER B-RELATED"/>
    <property type="match status" value="1"/>
</dbReference>
<dbReference type="AlphaFoldDB" id="E9G4S4"/>
<dbReference type="SMART" id="SM00175">
    <property type="entry name" value="RAB"/>
    <property type="match status" value="1"/>
</dbReference>
<gene>
    <name evidence="3" type="ORF">DAPPUDRAFT_98906</name>
</gene>
<dbReference type="OrthoDB" id="299781at2759"/>
<dbReference type="InterPro" id="IPR027417">
    <property type="entry name" value="P-loop_NTPase"/>
</dbReference>
<feature type="compositionally biased region" description="Low complexity" evidence="1">
    <location>
        <begin position="213"/>
        <end position="226"/>
    </location>
</feature>
<dbReference type="InterPro" id="IPR006073">
    <property type="entry name" value="GTP-bd"/>
</dbReference>
<dbReference type="FunCoup" id="E9G4S4">
    <property type="interactions" value="3"/>
</dbReference>
<feature type="domain" description="G" evidence="2">
    <location>
        <begin position="20"/>
        <end position="161"/>
    </location>
</feature>
<reference evidence="3 4" key="1">
    <citation type="journal article" date="2011" name="Science">
        <title>The ecoresponsive genome of Daphnia pulex.</title>
        <authorList>
            <person name="Colbourne J.K."/>
            <person name="Pfrender M.E."/>
            <person name="Gilbert D."/>
            <person name="Thomas W.K."/>
            <person name="Tucker A."/>
            <person name="Oakley T.H."/>
            <person name="Tokishita S."/>
            <person name="Aerts A."/>
            <person name="Arnold G.J."/>
            <person name="Basu M.K."/>
            <person name="Bauer D.J."/>
            <person name="Caceres C.E."/>
            <person name="Carmel L."/>
            <person name="Casola C."/>
            <person name="Choi J.H."/>
            <person name="Detter J.C."/>
            <person name="Dong Q."/>
            <person name="Dusheyko S."/>
            <person name="Eads B.D."/>
            <person name="Frohlich T."/>
            <person name="Geiler-Samerotte K.A."/>
            <person name="Gerlach D."/>
            <person name="Hatcher P."/>
            <person name="Jogdeo S."/>
            <person name="Krijgsveld J."/>
            <person name="Kriventseva E.V."/>
            <person name="Kultz D."/>
            <person name="Laforsch C."/>
            <person name="Lindquist E."/>
            <person name="Lopez J."/>
            <person name="Manak J.R."/>
            <person name="Muller J."/>
            <person name="Pangilinan J."/>
            <person name="Patwardhan R.P."/>
            <person name="Pitluck S."/>
            <person name="Pritham E.J."/>
            <person name="Rechtsteiner A."/>
            <person name="Rho M."/>
            <person name="Rogozin I.B."/>
            <person name="Sakarya O."/>
            <person name="Salamov A."/>
            <person name="Schaack S."/>
            <person name="Shapiro H."/>
            <person name="Shiga Y."/>
            <person name="Skalitzky C."/>
            <person name="Smith Z."/>
            <person name="Souvorov A."/>
            <person name="Sung W."/>
            <person name="Tang Z."/>
            <person name="Tsuchiya D."/>
            <person name="Tu H."/>
            <person name="Vos H."/>
            <person name="Wang M."/>
            <person name="Wolf Y.I."/>
            <person name="Yamagata H."/>
            <person name="Yamada T."/>
            <person name="Ye Y."/>
            <person name="Shaw J.R."/>
            <person name="Andrews J."/>
            <person name="Crease T.J."/>
            <person name="Tang H."/>
            <person name="Lucas S.M."/>
            <person name="Robertson H.M."/>
            <person name="Bork P."/>
            <person name="Koonin E.V."/>
            <person name="Zdobnov E.M."/>
            <person name="Grigoriev I.V."/>
            <person name="Lynch M."/>
            <person name="Boore J.L."/>
        </authorList>
    </citation>
    <scope>NUCLEOTIDE SEQUENCE [LARGE SCALE GENOMIC DNA]</scope>
</reference>